<name>A0A7Z8YBE9_CAPOC</name>
<protein>
    <submittedName>
        <fullName evidence="1">Uncharacterized protein</fullName>
    </submittedName>
</protein>
<comment type="caution">
    <text evidence="1">The sequence shown here is derived from an EMBL/GenBank/DDBJ whole genome shotgun (WGS) entry which is preliminary data.</text>
</comment>
<evidence type="ECO:0000313" key="1">
    <source>
        <dbReference type="EMBL" id="VDG81209.1"/>
    </source>
</evidence>
<dbReference type="AlphaFoldDB" id="A0A7Z8YBE9"/>
<dbReference type="EMBL" id="UYIQ01000001">
    <property type="protein sequence ID" value="VDG81209.1"/>
    <property type="molecule type" value="Genomic_DNA"/>
</dbReference>
<sequence>MIGKTRIYEFIHEDLKNGGDLYIHTRHQLKHRNRKLYSSKEKNS</sequence>
<proteinExistence type="predicted"/>
<organism evidence="1 2">
    <name type="scientific">Capnocytophaga ochracea</name>
    <dbReference type="NCBI Taxonomy" id="1018"/>
    <lineage>
        <taxon>Bacteria</taxon>
        <taxon>Pseudomonadati</taxon>
        <taxon>Bacteroidota</taxon>
        <taxon>Flavobacteriia</taxon>
        <taxon>Flavobacteriales</taxon>
        <taxon>Flavobacteriaceae</taxon>
        <taxon>Capnocytophaga</taxon>
    </lineage>
</organism>
<gene>
    <name evidence="1" type="ORF">NCTC11458_00493</name>
</gene>
<evidence type="ECO:0000313" key="2">
    <source>
        <dbReference type="Proteomes" id="UP000276733"/>
    </source>
</evidence>
<reference evidence="1 2" key="1">
    <citation type="submission" date="2018-11" db="EMBL/GenBank/DDBJ databases">
        <authorList>
            <consortium name="Pathogen Informatics"/>
        </authorList>
    </citation>
    <scope>NUCLEOTIDE SEQUENCE [LARGE SCALE GENOMIC DNA]</scope>
    <source>
        <strain evidence="1 2">NCTC11458</strain>
    </source>
</reference>
<dbReference type="Proteomes" id="UP000276733">
    <property type="component" value="Unassembled WGS sequence"/>
</dbReference>
<accession>A0A7Z8YBE9</accession>